<dbReference type="SUPFAM" id="SSF56281">
    <property type="entry name" value="Metallo-hydrolase/oxidoreductase"/>
    <property type="match status" value="1"/>
</dbReference>
<dbReference type="InterPro" id="IPR036866">
    <property type="entry name" value="RibonucZ/Hydroxyglut_hydro"/>
</dbReference>
<dbReference type="OrthoDB" id="9805728at2"/>
<sequence>MSLPRSRKEGAKYQNTIPTTEGGFSVMFPMIKEYINNKAETVPKKKLGPFKTDLSAYQTPPAHGLRITWIGHSSLIIEVDGIRILTDPVWSQRVSFTQAMGPKRFFQPPLALTDLPPIDVVICSHDHYDHLDEATIRFLAGKNIPFITSLGVGKYLASWGVKPELINEMDWGDNINIKTCKITSCPTRHFSGRGITHRNETLWASFVIKGPQHNIYFGADSGWSPDFEKIGEAYGPFDLTMLEIGAYGKYWPDIHMGPDHASNAHIALKGKVMMPIHWATFNLALHAWYEPIERLVEYSKQKNIDLFLPEPGCPTDVSTYNSNWWKKFMSEGA</sequence>
<proteinExistence type="predicted"/>
<evidence type="ECO:0000313" key="3">
    <source>
        <dbReference type="Proteomes" id="UP000264217"/>
    </source>
</evidence>
<dbReference type="PANTHER" id="PTHR15032:SF4">
    <property type="entry name" value="N-ACYL-PHOSPHATIDYLETHANOLAMINE-HYDROLYZING PHOSPHOLIPASE D"/>
    <property type="match status" value="1"/>
</dbReference>
<organism evidence="2 3">
    <name type="scientific">Mucilaginibacter conchicola</name>
    <dbReference type="NCBI Taxonomy" id="2303333"/>
    <lineage>
        <taxon>Bacteria</taxon>
        <taxon>Pseudomonadati</taxon>
        <taxon>Bacteroidota</taxon>
        <taxon>Sphingobacteriia</taxon>
        <taxon>Sphingobacteriales</taxon>
        <taxon>Sphingobacteriaceae</taxon>
        <taxon>Mucilaginibacter</taxon>
    </lineage>
</organism>
<evidence type="ECO:0000259" key="1">
    <source>
        <dbReference type="Pfam" id="PF12706"/>
    </source>
</evidence>
<dbReference type="RefSeq" id="WP_117391065.1">
    <property type="nucleotide sequence ID" value="NZ_QWDC01000001.1"/>
</dbReference>
<feature type="domain" description="Metallo-beta-lactamase" evidence="1">
    <location>
        <begin position="83"/>
        <end position="278"/>
    </location>
</feature>
<reference evidence="2 3" key="1">
    <citation type="submission" date="2018-08" db="EMBL/GenBank/DDBJ databases">
        <title>Mucilaginibacter sp. MYSH2.</title>
        <authorList>
            <person name="Seo T."/>
        </authorList>
    </citation>
    <scope>NUCLEOTIDE SEQUENCE [LARGE SCALE GENOMIC DNA]</scope>
    <source>
        <strain evidence="2 3">MYSH2</strain>
    </source>
</reference>
<accession>A0A372NZQ2</accession>
<keyword evidence="2" id="KW-0378">Hydrolase</keyword>
<dbReference type="AlphaFoldDB" id="A0A372NZQ2"/>
<name>A0A372NZQ2_9SPHI</name>
<keyword evidence="3" id="KW-1185">Reference proteome</keyword>
<gene>
    <name evidence="2" type="ORF">D0C36_08275</name>
</gene>
<dbReference type="GO" id="GO:0005737">
    <property type="term" value="C:cytoplasm"/>
    <property type="evidence" value="ECO:0007669"/>
    <property type="project" value="TreeGrafter"/>
</dbReference>
<dbReference type="PIRSF" id="PIRSF038896">
    <property type="entry name" value="NAPE-PLD"/>
    <property type="match status" value="1"/>
</dbReference>
<dbReference type="Gene3D" id="3.60.15.10">
    <property type="entry name" value="Ribonuclease Z/Hydroxyacylglutathione hydrolase-like"/>
    <property type="match status" value="1"/>
</dbReference>
<dbReference type="PANTHER" id="PTHR15032">
    <property type="entry name" value="N-ACYL-PHOSPHATIDYLETHANOLAMINE-HYDROLYZING PHOSPHOLIPASE D"/>
    <property type="match status" value="1"/>
</dbReference>
<protein>
    <submittedName>
        <fullName evidence="2">MBL fold metallo-hydrolase</fullName>
    </submittedName>
</protein>
<dbReference type="GO" id="GO:0070290">
    <property type="term" value="F:N-acylphosphatidylethanolamine-specific phospholipase D activity"/>
    <property type="evidence" value="ECO:0007669"/>
    <property type="project" value="InterPro"/>
</dbReference>
<dbReference type="InterPro" id="IPR024884">
    <property type="entry name" value="NAPE-PLD"/>
</dbReference>
<dbReference type="InterPro" id="IPR001279">
    <property type="entry name" value="Metallo-B-lactamas"/>
</dbReference>
<evidence type="ECO:0000313" key="2">
    <source>
        <dbReference type="EMBL" id="RFZ95502.1"/>
    </source>
</evidence>
<dbReference type="Proteomes" id="UP000264217">
    <property type="component" value="Unassembled WGS sequence"/>
</dbReference>
<dbReference type="Pfam" id="PF12706">
    <property type="entry name" value="Lactamase_B_2"/>
    <property type="match status" value="1"/>
</dbReference>
<dbReference type="EMBL" id="QWDC01000001">
    <property type="protein sequence ID" value="RFZ95502.1"/>
    <property type="molecule type" value="Genomic_DNA"/>
</dbReference>
<dbReference type="GO" id="GO:0008270">
    <property type="term" value="F:zinc ion binding"/>
    <property type="evidence" value="ECO:0007669"/>
    <property type="project" value="InterPro"/>
</dbReference>
<comment type="caution">
    <text evidence="2">The sequence shown here is derived from an EMBL/GenBank/DDBJ whole genome shotgun (WGS) entry which is preliminary data.</text>
</comment>